<keyword evidence="1" id="KW-0175">Coiled coil</keyword>
<dbReference type="Pfam" id="PF12550">
    <property type="entry name" value="GCR1_C"/>
    <property type="match status" value="1"/>
</dbReference>
<name>A0AAD7HGW5_9AGAR</name>
<dbReference type="Gene3D" id="1.10.443.20">
    <property type="entry name" value="Centromere DNA-binding protein complex CBF3 subunit, domain 2"/>
    <property type="match status" value="1"/>
</dbReference>
<comment type="caution">
    <text evidence="5">The sequence shown here is derived from an EMBL/GenBank/DDBJ whole genome shotgun (WGS) entry which is preliminary data.</text>
</comment>
<evidence type="ECO:0000259" key="3">
    <source>
        <dbReference type="Pfam" id="PF12550"/>
    </source>
</evidence>
<evidence type="ECO:0000256" key="1">
    <source>
        <dbReference type="SAM" id="Coils"/>
    </source>
</evidence>
<gene>
    <name evidence="5" type="ORF">B0H16DRAFT_1793545</name>
</gene>
<accession>A0AAD7HGW5</accession>
<feature type="region of interest" description="Disordered" evidence="2">
    <location>
        <begin position="59"/>
        <end position="81"/>
    </location>
</feature>
<dbReference type="InterPro" id="IPR038279">
    <property type="entry name" value="Ndc10_dom2_sf"/>
</dbReference>
<feature type="domain" description="Ndc10" evidence="4">
    <location>
        <begin position="278"/>
        <end position="459"/>
    </location>
</feature>
<evidence type="ECO:0008006" key="7">
    <source>
        <dbReference type="Google" id="ProtNLM"/>
    </source>
</evidence>
<dbReference type="InterPro" id="IPR031872">
    <property type="entry name" value="NDC10_II"/>
</dbReference>
<dbReference type="AlphaFoldDB" id="A0AAD7HGW5"/>
<feature type="compositionally biased region" description="Low complexity" evidence="2">
    <location>
        <begin position="64"/>
        <end position="74"/>
    </location>
</feature>
<dbReference type="GO" id="GO:0003677">
    <property type="term" value="F:DNA binding"/>
    <property type="evidence" value="ECO:0007669"/>
    <property type="project" value="InterPro"/>
</dbReference>
<evidence type="ECO:0000259" key="4">
    <source>
        <dbReference type="Pfam" id="PF16787"/>
    </source>
</evidence>
<dbReference type="EMBL" id="JARKIB010000241">
    <property type="protein sequence ID" value="KAJ7720340.1"/>
    <property type="molecule type" value="Genomic_DNA"/>
</dbReference>
<reference evidence="5" key="1">
    <citation type="submission" date="2023-03" db="EMBL/GenBank/DDBJ databases">
        <title>Massive genome expansion in bonnet fungi (Mycena s.s.) driven by repeated elements and novel gene families across ecological guilds.</title>
        <authorList>
            <consortium name="Lawrence Berkeley National Laboratory"/>
            <person name="Harder C.B."/>
            <person name="Miyauchi S."/>
            <person name="Viragh M."/>
            <person name="Kuo A."/>
            <person name="Thoen E."/>
            <person name="Andreopoulos B."/>
            <person name="Lu D."/>
            <person name="Skrede I."/>
            <person name="Drula E."/>
            <person name="Henrissat B."/>
            <person name="Morin E."/>
            <person name="Kohler A."/>
            <person name="Barry K."/>
            <person name="LaButti K."/>
            <person name="Morin E."/>
            <person name="Salamov A."/>
            <person name="Lipzen A."/>
            <person name="Mereny Z."/>
            <person name="Hegedus B."/>
            <person name="Baldrian P."/>
            <person name="Stursova M."/>
            <person name="Weitz H."/>
            <person name="Taylor A."/>
            <person name="Grigoriev I.V."/>
            <person name="Nagy L.G."/>
            <person name="Martin F."/>
            <person name="Kauserud H."/>
        </authorList>
    </citation>
    <scope>NUCLEOTIDE SEQUENCE</scope>
    <source>
        <strain evidence="5">CBHHK182m</strain>
    </source>
</reference>
<feature type="coiled-coil region" evidence="1">
    <location>
        <begin position="443"/>
        <end position="470"/>
    </location>
</feature>
<evidence type="ECO:0000313" key="6">
    <source>
        <dbReference type="Proteomes" id="UP001215598"/>
    </source>
</evidence>
<dbReference type="Proteomes" id="UP001215598">
    <property type="component" value="Unassembled WGS sequence"/>
</dbReference>
<evidence type="ECO:0000313" key="5">
    <source>
        <dbReference type="EMBL" id="KAJ7720340.1"/>
    </source>
</evidence>
<feature type="domain" description="Transcription activator GCR1-like" evidence="3">
    <location>
        <begin position="622"/>
        <end position="692"/>
    </location>
</feature>
<dbReference type="Pfam" id="PF16787">
    <property type="entry name" value="NDC10_II"/>
    <property type="match status" value="1"/>
</dbReference>
<sequence length="731" mass="81214">MVFPSTTVYSPPNAPQTPLRRKAARLASQTSSQFDVVANSPIHNRTMLSLPLEMSGTDSLPITAASGSGSDASSTLGPSPGRIDRSLQFLESQSQAVRMEIRTKEQANKATPGTYSRHVNSYQSWWDVAEALKVSQNRNLVALPAFPIISAKVSMFLQYETTREKKKRGGETIPGSSVGKSQISQVISALEEYRRNTQHLYKDSPEAQIPLRNDERIRQFESAAKTNEPNRAAKAQVTKAAGSSSDTYTFDELRQCARWCFSNFSGPKYTYLGLRDRGMLLLGAATAFRGDSARILLWSDLFKTSIPLGDDTNVPVLGALADNAKHNQTGRLDEHGVLRHKHVELCGIGALAIMFFAYFHIAGYPVPDFAPNFQDTGYGEFGRRDWYTYHVFSTGIGTTEMSYQAHHDRVMQMHTANNISITKVTHGTRPFAAQTCRAFGASNLAFERERHAHQAQMQMLQNQLGEVQNLLQLVAGSKRIKKARGSSPGLDNFSTNIDLDDFPGGISGSSSAGPSSTAFSDLSFDPLSTDFQFLEGFAVNDNFSAGFNPLPPTPTTAFPPPYPPHNLAPSISPALSFQPPPLVPLIPGSREERLQYYFARYGEERFRKHCPVWKNGDWIPQYKYATNAKAIWDYWVEWKEGMNGFIAVEELTTVWGAKWRGNIGGLKSENTRRMKVVNLILELSKKSNWNTNLVRRFITEKYASHFAARAFVEYLKPANRAAVIAAASTYP</sequence>
<dbReference type="InterPro" id="IPR022210">
    <property type="entry name" value="TF_GCR1-like"/>
</dbReference>
<evidence type="ECO:0000256" key="2">
    <source>
        <dbReference type="SAM" id="MobiDB-lite"/>
    </source>
</evidence>
<protein>
    <recommendedName>
        <fullName evidence="7">Transcription activator GCR1-like domain-containing protein</fullName>
    </recommendedName>
</protein>
<organism evidence="5 6">
    <name type="scientific">Mycena metata</name>
    <dbReference type="NCBI Taxonomy" id="1033252"/>
    <lineage>
        <taxon>Eukaryota</taxon>
        <taxon>Fungi</taxon>
        <taxon>Dikarya</taxon>
        <taxon>Basidiomycota</taxon>
        <taxon>Agaricomycotina</taxon>
        <taxon>Agaricomycetes</taxon>
        <taxon>Agaricomycetidae</taxon>
        <taxon>Agaricales</taxon>
        <taxon>Marasmiineae</taxon>
        <taxon>Mycenaceae</taxon>
        <taxon>Mycena</taxon>
    </lineage>
</organism>
<proteinExistence type="predicted"/>
<keyword evidence="6" id="KW-1185">Reference proteome</keyword>